<feature type="non-terminal residue" evidence="2">
    <location>
        <position position="294"/>
    </location>
</feature>
<dbReference type="EMBL" id="BARS01005013">
    <property type="protein sequence ID" value="GAF67784.1"/>
    <property type="molecule type" value="Genomic_DNA"/>
</dbReference>
<protein>
    <submittedName>
        <fullName evidence="2">Uncharacterized protein</fullName>
    </submittedName>
</protein>
<comment type="caution">
    <text evidence="2">The sequence shown here is derived from an EMBL/GenBank/DDBJ whole genome shotgun (WGS) entry which is preliminary data.</text>
</comment>
<sequence length="294" mass="34358">MKRAKYAKSRRLKKNNRKVTHRRINKKRNTRRSKSVKHRKKTRKVSGGSFLERLKRRLSPSPPASVQPQREGSFEEIDPTADAHALGNEVYQSTMDKEFVEGNYGEALRDVDSKKHYARKDAEKAVVDSYGKDTWNLVQRHFPGKPIPLPQETIRGLTTVLPASFWEQTLPQFKFKSKLEKNLFMKTVFSNEEMYEIKEPFLNPNITSLEVRQMVDRQYEGPAALLPFEKKNYTNEEISKIKNKVVKKVEGFVTFYQDTLKKNILQNAITYWKNPSLGNQNYKRTKNAIIERFG</sequence>
<reference evidence="2" key="1">
    <citation type="journal article" date="2014" name="Front. Microbiol.">
        <title>High frequency of phylogenetically diverse reductive dehalogenase-homologous genes in deep subseafloor sedimentary metagenomes.</title>
        <authorList>
            <person name="Kawai M."/>
            <person name="Futagami T."/>
            <person name="Toyoda A."/>
            <person name="Takaki Y."/>
            <person name="Nishi S."/>
            <person name="Hori S."/>
            <person name="Arai W."/>
            <person name="Tsubouchi T."/>
            <person name="Morono Y."/>
            <person name="Uchiyama I."/>
            <person name="Ito T."/>
            <person name="Fujiyama A."/>
            <person name="Inagaki F."/>
            <person name="Takami H."/>
        </authorList>
    </citation>
    <scope>NUCLEOTIDE SEQUENCE</scope>
    <source>
        <strain evidence="2">Expedition CK06-06</strain>
    </source>
</reference>
<evidence type="ECO:0000256" key="1">
    <source>
        <dbReference type="SAM" id="MobiDB-lite"/>
    </source>
</evidence>
<accession>X0RFU9</accession>
<feature type="compositionally biased region" description="Basic residues" evidence="1">
    <location>
        <begin position="1"/>
        <end position="44"/>
    </location>
</feature>
<dbReference type="AlphaFoldDB" id="X0RFU9"/>
<feature type="region of interest" description="Disordered" evidence="1">
    <location>
        <begin position="1"/>
        <end position="75"/>
    </location>
</feature>
<organism evidence="2">
    <name type="scientific">marine sediment metagenome</name>
    <dbReference type="NCBI Taxonomy" id="412755"/>
    <lineage>
        <taxon>unclassified sequences</taxon>
        <taxon>metagenomes</taxon>
        <taxon>ecological metagenomes</taxon>
    </lineage>
</organism>
<gene>
    <name evidence="2" type="ORF">S01H1_09812</name>
</gene>
<name>X0RFU9_9ZZZZ</name>
<proteinExistence type="predicted"/>
<evidence type="ECO:0000313" key="2">
    <source>
        <dbReference type="EMBL" id="GAF67784.1"/>
    </source>
</evidence>